<evidence type="ECO:0000259" key="2">
    <source>
        <dbReference type="PROSITE" id="PS50104"/>
    </source>
</evidence>
<dbReference type="EMBL" id="JBHSPR010000037">
    <property type="protein sequence ID" value="MFC6020915.1"/>
    <property type="molecule type" value="Genomic_DNA"/>
</dbReference>
<dbReference type="Gene3D" id="1.25.10.10">
    <property type="entry name" value="Leucine-rich Repeat Variant"/>
    <property type="match status" value="3"/>
</dbReference>
<protein>
    <submittedName>
        <fullName evidence="4">HEAT repeat domain-containing protein</fullName>
    </submittedName>
</protein>
<evidence type="ECO:0000313" key="5">
    <source>
        <dbReference type="Proteomes" id="UP001596203"/>
    </source>
</evidence>
<dbReference type="Proteomes" id="UP001596203">
    <property type="component" value="Unassembled WGS sequence"/>
</dbReference>
<feature type="region of interest" description="Disordered" evidence="1">
    <location>
        <begin position="1453"/>
        <end position="1479"/>
    </location>
</feature>
<dbReference type="InterPro" id="IPR007111">
    <property type="entry name" value="NACHT_NTPase"/>
</dbReference>
<dbReference type="InterPro" id="IPR016024">
    <property type="entry name" value="ARM-type_fold"/>
</dbReference>
<dbReference type="Pfam" id="PF13646">
    <property type="entry name" value="HEAT_2"/>
    <property type="match status" value="3"/>
</dbReference>
<evidence type="ECO:0000313" key="4">
    <source>
        <dbReference type="EMBL" id="MFC6020915.1"/>
    </source>
</evidence>
<proteinExistence type="predicted"/>
<dbReference type="Gene3D" id="3.40.50.300">
    <property type="entry name" value="P-loop containing nucleotide triphosphate hydrolases"/>
    <property type="match status" value="2"/>
</dbReference>
<dbReference type="Pfam" id="PF05729">
    <property type="entry name" value="NACHT"/>
    <property type="match status" value="1"/>
</dbReference>
<dbReference type="Pfam" id="PF13676">
    <property type="entry name" value="TIR_2"/>
    <property type="match status" value="1"/>
</dbReference>
<keyword evidence="5" id="KW-1185">Reference proteome</keyword>
<reference evidence="5" key="1">
    <citation type="journal article" date="2019" name="Int. J. Syst. Evol. Microbiol.">
        <title>The Global Catalogue of Microorganisms (GCM) 10K type strain sequencing project: providing services to taxonomists for standard genome sequencing and annotation.</title>
        <authorList>
            <consortium name="The Broad Institute Genomics Platform"/>
            <consortium name="The Broad Institute Genome Sequencing Center for Infectious Disease"/>
            <person name="Wu L."/>
            <person name="Ma J."/>
        </authorList>
    </citation>
    <scope>NUCLEOTIDE SEQUENCE [LARGE SCALE GENOMIC DNA]</scope>
    <source>
        <strain evidence="5">ZS-35-S2</strain>
    </source>
</reference>
<dbReference type="PANTHER" id="PTHR12697">
    <property type="entry name" value="PBS LYASE HEAT-LIKE PROTEIN"/>
    <property type="match status" value="1"/>
</dbReference>
<dbReference type="SUPFAM" id="SSF52540">
    <property type="entry name" value="P-loop containing nucleoside triphosphate hydrolases"/>
    <property type="match status" value="2"/>
</dbReference>
<dbReference type="Pfam" id="PF13271">
    <property type="entry name" value="DUF4062"/>
    <property type="match status" value="1"/>
</dbReference>
<dbReference type="PROSITE" id="PS50837">
    <property type="entry name" value="NACHT"/>
    <property type="match status" value="1"/>
</dbReference>
<feature type="domain" description="NACHT" evidence="3">
    <location>
        <begin position="273"/>
        <end position="403"/>
    </location>
</feature>
<dbReference type="CDD" id="cd00009">
    <property type="entry name" value="AAA"/>
    <property type="match status" value="1"/>
</dbReference>
<dbReference type="InterPro" id="IPR011989">
    <property type="entry name" value="ARM-like"/>
</dbReference>
<dbReference type="PROSITE" id="PS50104">
    <property type="entry name" value="TIR"/>
    <property type="match status" value="1"/>
</dbReference>
<dbReference type="SMART" id="SM00382">
    <property type="entry name" value="AAA"/>
    <property type="match status" value="2"/>
</dbReference>
<dbReference type="SUPFAM" id="SSF52200">
    <property type="entry name" value="Toll/Interleukin receptor TIR domain"/>
    <property type="match status" value="1"/>
</dbReference>
<gene>
    <name evidence="4" type="ORF">ACFP2T_32685</name>
</gene>
<dbReference type="InterPro" id="IPR035897">
    <property type="entry name" value="Toll_tir_struct_dom_sf"/>
</dbReference>
<evidence type="ECO:0000256" key="1">
    <source>
        <dbReference type="SAM" id="MobiDB-lite"/>
    </source>
</evidence>
<dbReference type="Gene3D" id="3.40.50.10140">
    <property type="entry name" value="Toll/interleukin-1 receptor homology (TIR) domain"/>
    <property type="match status" value="1"/>
</dbReference>
<dbReference type="InterPro" id="IPR000157">
    <property type="entry name" value="TIR_dom"/>
</dbReference>
<dbReference type="InterPro" id="IPR004155">
    <property type="entry name" value="PBS_lyase_HEAT"/>
</dbReference>
<sequence>MTRVYVSATFRDLQEFRAAVQLALRRLRVEDVAMESYVAEDRRPLERCLADVAECDIYVGIFAWRYGFVPDGYDRSITELEYRAAVADGKPCLIFLLDEEAPWPRSLMDRGSEAEKIEALRAELVDRHMCSTFRDPADLAALVTVAVANCLTDEDRPAGGGLQLFSQETLRQYFSRLRQHYGVLDLDALTPEQAEEYLHVQLMSVFVEQWVREDPPPAELPREWRQRMQSDGRIGTEDLPEEVDPQELVHLHESYRAKPLRRLFDVLGGPDQRAIVLLGDPGSGKSTAARYLALSLTDGPTDIRLAALADHLPLLIEVRVYATLVAEGRCDNFLDYLDDQAQTDGLGIERVLLERHLSLGSRTLVIFDGLDEVLDRRRREDVARQIAGFAAEYPQVRIIVTSRIIGYSRRVLTDVGFTHYTLQDLTEDQTAEFLSNWYRLTARDQPDDVRFLQARSLEAMRHSPAIRELAGNPLLLTILAIIGRHQALPRERWRLYDHAATILVEHWDTDRHLREQSPAANFLDTEDRKELLRRLAYRMQSVERGLTVNYIDREELSEVFEQYLVERYRRDPSTARAMALTMINQFRERDFILGRYGPHLYGFVHRAFLEFFCADAILTRFQYDQVLSFEQLKDLFRQHWADPSWREVLRLLAGALHQNHTAQLIQLLTVEVNQSWPPGEFVPPPWNLALAVQCLAEVRDLPAAAGPAQALLRQLVLLLEHCVSIDDRETARLIEERILPAVKAIGPGWPGRQIYLSWYRRRGVRIVWNPVSTHAARLAAMLSTPAERIDDLFDEVLGAMDDSPAAYAAVAGLTEVAQLTAGAEDNLAHRDTVARTRTRLVRRAREDNRAGVRLAAVQALGERFGTDPEVRSLLIERIRADGSAGVRLTALQSLGEGFREKPPGHDLLRMLLIERVHADEHPGVRLVAVRLSGDRYGGDSKLREALVRCLRTDPDAEVTRTAAHVLAERFGAGHEIRNPLIERVRTGTDAVTRRAAVRVLGELFPSDNRVRVLLVDLVRADRDPGVLRAAAQALIARYGPDAATRDILVQRSREDADEIARRIALQVLIDSFGRDAAPRDLLASIARRDRDAEVRLVAARALSDQAGADPFFNELLRGLAHGDHDARIRLVAVQALAQRVGVDTEVAEILAGLARDDVDALVRLAAVNALADTARRSPAIRNALIERALSDNDAEIRLAALHALTRDSTITDEVYQVLLDLAYRDRDARVFALATTALIGRTGSRAELRRLLAERIRGDGNARVRLTAVRLLIEHFGIDADAREALLERIRHDPDAGLFREAAVQLATRSGTDAEQCEVLTIRASGEDMQIRVAAARVLGEFFGTDRAVRDLLIDRAGNDPAVQVRRAVLRVLGEHLAEHPEVRELFTERLRDQDWSVRATAVLALGTHFGDDGQTRALLAELARSDPDPGFRRHAGQAITWLPGADSDHLPSIGGGAPLNLPGQVTDPTDESQPGTKSRGDVIFTYQLSDVFKRNGIPTLTFVEPPNFSMFRMALRQPGLGIVIEGPSGIGKSTVLQRAVRLERERGLRIPVLSARRRDDVEAIRTLPTTRGRGVVAIDDFHRLAPELRESLTDHLKLLADEESRDDRLIIVGIPGTGRHLVELASDLATRIQIFQVPTATDALILEMVRKGEAALNVSFAQAGEIVELSRGSLSTAQMLCWYLATQNGIEQTQFGSVSVERGLDEALQEVERTLAARYQKVVRSFAALDGERQQACIELLLMLAATDGVLSLDEAAEQDPRLSAAIDLHLLRRFPGGFNGHDQLDEHLFLDARARQLIIEDPQFLIYLRRQRQDELAKAVGKRISPRRSQVFISYSHRDADWLARLDQHLKPLVRRGLVDVWADTRLSAGEMWRDELEAAMGRARAAILLVTADFFASAFVDEVELPTMLRAAREDGCRILPLIVKPSLFTSLPEVAGFQAFNPPSKPLSGLTEHEQEHLLYELAAFVLRLFDDSERRSTAG</sequence>
<comment type="caution">
    <text evidence="4">The sequence shown here is derived from an EMBL/GenBank/DDBJ whole genome shotgun (WGS) entry which is preliminary data.</text>
</comment>
<organism evidence="4 5">
    <name type="scientific">Plantactinospora solaniradicis</name>
    <dbReference type="NCBI Taxonomy" id="1723736"/>
    <lineage>
        <taxon>Bacteria</taxon>
        <taxon>Bacillati</taxon>
        <taxon>Actinomycetota</taxon>
        <taxon>Actinomycetes</taxon>
        <taxon>Micromonosporales</taxon>
        <taxon>Micromonosporaceae</taxon>
        <taxon>Plantactinospora</taxon>
    </lineage>
</organism>
<dbReference type="InterPro" id="IPR025139">
    <property type="entry name" value="DUF4062"/>
</dbReference>
<dbReference type="SUPFAM" id="SSF48371">
    <property type="entry name" value="ARM repeat"/>
    <property type="match status" value="2"/>
</dbReference>
<name>A0ABW1KHJ2_9ACTN</name>
<dbReference type="RefSeq" id="WP_377428601.1">
    <property type="nucleotide sequence ID" value="NZ_JBHSPR010000037.1"/>
</dbReference>
<feature type="domain" description="TIR" evidence="2">
    <location>
        <begin position="1829"/>
        <end position="1962"/>
    </location>
</feature>
<evidence type="ECO:0000259" key="3">
    <source>
        <dbReference type="PROSITE" id="PS50837"/>
    </source>
</evidence>
<dbReference type="InterPro" id="IPR027417">
    <property type="entry name" value="P-loop_NTPase"/>
</dbReference>
<dbReference type="SMART" id="SM00567">
    <property type="entry name" value="EZ_HEAT"/>
    <property type="match status" value="7"/>
</dbReference>
<dbReference type="InterPro" id="IPR003593">
    <property type="entry name" value="AAA+_ATPase"/>
</dbReference>
<dbReference type="PANTHER" id="PTHR12697:SF5">
    <property type="entry name" value="DEOXYHYPUSINE HYDROXYLASE"/>
    <property type="match status" value="1"/>
</dbReference>
<accession>A0ABW1KHJ2</accession>